<keyword evidence="3" id="KW-0805">Transcription regulation</keyword>
<keyword evidence="2" id="KW-0067">ATP-binding</keyword>
<dbReference type="GO" id="GO:0006355">
    <property type="term" value="P:regulation of DNA-templated transcription"/>
    <property type="evidence" value="ECO:0007669"/>
    <property type="project" value="InterPro"/>
</dbReference>
<feature type="domain" description="Response regulatory" evidence="7">
    <location>
        <begin position="5"/>
        <end position="118"/>
    </location>
</feature>
<protein>
    <submittedName>
        <fullName evidence="8">DNA-binding NtrC family response regulator</fullName>
    </submittedName>
</protein>
<evidence type="ECO:0000256" key="4">
    <source>
        <dbReference type="ARBA" id="ARBA00023163"/>
    </source>
</evidence>
<comment type="caution">
    <text evidence="8">The sequence shown here is derived from an EMBL/GenBank/DDBJ whole genome shotgun (WGS) entry which is preliminary data.</text>
</comment>
<dbReference type="GO" id="GO:0000160">
    <property type="term" value="P:phosphorelay signal transduction system"/>
    <property type="evidence" value="ECO:0007669"/>
    <property type="project" value="InterPro"/>
</dbReference>
<dbReference type="FunFam" id="3.40.50.300:FF:000006">
    <property type="entry name" value="DNA-binding transcriptional regulator NtrC"/>
    <property type="match status" value="1"/>
</dbReference>
<evidence type="ECO:0000256" key="5">
    <source>
        <dbReference type="PROSITE-ProRule" id="PRU00169"/>
    </source>
</evidence>
<feature type="modified residue" description="4-aspartylphosphate" evidence="5">
    <location>
        <position position="53"/>
    </location>
</feature>
<keyword evidence="4" id="KW-0804">Transcription</keyword>
<keyword evidence="1" id="KW-0547">Nucleotide-binding</keyword>
<evidence type="ECO:0000256" key="2">
    <source>
        <dbReference type="ARBA" id="ARBA00022840"/>
    </source>
</evidence>
<evidence type="ECO:0000256" key="3">
    <source>
        <dbReference type="ARBA" id="ARBA00023015"/>
    </source>
</evidence>
<dbReference type="PROSITE" id="PS00688">
    <property type="entry name" value="SIGMA54_INTERACT_3"/>
    <property type="match status" value="1"/>
</dbReference>
<dbReference type="Proteomes" id="UP000294678">
    <property type="component" value="Unassembled WGS sequence"/>
</dbReference>
<proteinExistence type="predicted"/>
<dbReference type="AlphaFoldDB" id="A0AA46DYF8"/>
<sequence length="468" mass="53564">MNKKSILAISENKDTLKSLRGELKDEYEVITFNNFLDGLDMLRESDFDILLLDENLSWFTFTEAVRKLRGIGKDIIIIALINEETEEVLEDLKKAQIYHCVIKPIELRKVNRVIIPALNNLELLKEKRELEKKLSDTEESEEIIGQNSKIKELKQVIEKVADSDLTVLITGENGVGKELVAKEIYKKSYRRKKNFIIINCASIAPTLIESELFGYEKGAYPGANMTRKGIIEEADGGTLFLDQIGAMDLKTQAKLLRVIEYGELRRVGSNRTIKVDVRFIAATNENLEESVKRGTFRKDLYHRITAFPIEVPALRERKEDIPLLANYFLNKIVSDLHKDMVVISGEAMKYLIEYSYPGNIRELKNIIERMVILSNDKVIGVENLPLEIKMKSDTLENKTITGIGPLKDILEKDIYDLAEVERVVIANALQKTRWNKQETAKLLGIGRTTLYEKIRKYDLDRRGIAKGE</sequence>
<dbReference type="GO" id="GO:0043565">
    <property type="term" value="F:sequence-specific DNA binding"/>
    <property type="evidence" value="ECO:0007669"/>
    <property type="project" value="InterPro"/>
</dbReference>
<dbReference type="Pfam" id="PF02954">
    <property type="entry name" value="HTH_8"/>
    <property type="match status" value="1"/>
</dbReference>
<evidence type="ECO:0000256" key="1">
    <source>
        <dbReference type="ARBA" id="ARBA00022741"/>
    </source>
</evidence>
<dbReference type="SUPFAM" id="SSF52172">
    <property type="entry name" value="CheY-like"/>
    <property type="match status" value="1"/>
</dbReference>
<keyword evidence="9" id="KW-1185">Reference proteome</keyword>
<accession>A0AA46DYF8</accession>
<dbReference type="Gene3D" id="3.40.50.300">
    <property type="entry name" value="P-loop containing nucleotide triphosphate hydrolases"/>
    <property type="match status" value="1"/>
</dbReference>
<dbReference type="EMBL" id="SOBG01000005">
    <property type="protein sequence ID" value="TDT69890.1"/>
    <property type="molecule type" value="Genomic_DNA"/>
</dbReference>
<evidence type="ECO:0000313" key="8">
    <source>
        <dbReference type="EMBL" id="TDT69890.1"/>
    </source>
</evidence>
<evidence type="ECO:0000259" key="6">
    <source>
        <dbReference type="PROSITE" id="PS50045"/>
    </source>
</evidence>
<dbReference type="SUPFAM" id="SSF52540">
    <property type="entry name" value="P-loop containing nucleoside triphosphate hydrolases"/>
    <property type="match status" value="1"/>
</dbReference>
<dbReference type="CDD" id="cd00156">
    <property type="entry name" value="REC"/>
    <property type="match status" value="1"/>
</dbReference>
<dbReference type="InterPro" id="IPR002078">
    <property type="entry name" value="Sigma_54_int"/>
</dbReference>
<feature type="domain" description="Sigma-54 factor interaction" evidence="6">
    <location>
        <begin position="143"/>
        <end position="372"/>
    </location>
</feature>
<reference evidence="8 9" key="1">
    <citation type="submission" date="2019-03" db="EMBL/GenBank/DDBJ databases">
        <title>Genomic Encyclopedia of Type Strains, Phase IV (KMG-IV): sequencing the most valuable type-strain genomes for metagenomic binning, comparative biology and taxonomic classification.</title>
        <authorList>
            <person name="Goeker M."/>
        </authorList>
    </citation>
    <scope>NUCLEOTIDE SEQUENCE [LARGE SCALE GENOMIC DNA]</scope>
    <source>
        <strain evidence="8 9">DSM 100055</strain>
    </source>
</reference>
<evidence type="ECO:0000259" key="7">
    <source>
        <dbReference type="PROSITE" id="PS50110"/>
    </source>
</evidence>
<keyword evidence="5" id="KW-0597">Phosphoprotein</keyword>
<dbReference type="SMART" id="SM00382">
    <property type="entry name" value="AAA"/>
    <property type="match status" value="1"/>
</dbReference>
<gene>
    <name evidence="8" type="ORF">EV215_1433</name>
</gene>
<dbReference type="PANTHER" id="PTHR32071">
    <property type="entry name" value="TRANSCRIPTIONAL REGULATORY PROTEIN"/>
    <property type="match status" value="1"/>
</dbReference>
<name>A0AA46DYF8_9FUSO</name>
<dbReference type="PROSITE" id="PS50045">
    <property type="entry name" value="SIGMA54_INTERACT_4"/>
    <property type="match status" value="1"/>
</dbReference>
<dbReference type="InterPro" id="IPR011006">
    <property type="entry name" value="CheY-like_superfamily"/>
</dbReference>
<dbReference type="SUPFAM" id="SSF46689">
    <property type="entry name" value="Homeodomain-like"/>
    <property type="match status" value="1"/>
</dbReference>
<dbReference type="PROSITE" id="PS50110">
    <property type="entry name" value="RESPONSE_REGULATORY"/>
    <property type="match status" value="1"/>
</dbReference>
<evidence type="ECO:0000313" key="9">
    <source>
        <dbReference type="Proteomes" id="UP000294678"/>
    </source>
</evidence>
<dbReference type="InterPro" id="IPR058031">
    <property type="entry name" value="AAA_lid_NorR"/>
</dbReference>
<dbReference type="InterPro" id="IPR027417">
    <property type="entry name" value="P-loop_NTPase"/>
</dbReference>
<dbReference type="Pfam" id="PF00072">
    <property type="entry name" value="Response_reg"/>
    <property type="match status" value="1"/>
</dbReference>
<dbReference type="Pfam" id="PF00158">
    <property type="entry name" value="Sigma54_activat"/>
    <property type="match status" value="1"/>
</dbReference>
<dbReference type="Pfam" id="PF25601">
    <property type="entry name" value="AAA_lid_14"/>
    <property type="match status" value="1"/>
</dbReference>
<dbReference type="InterPro" id="IPR001789">
    <property type="entry name" value="Sig_transdc_resp-reg_receiver"/>
</dbReference>
<dbReference type="GO" id="GO:0005524">
    <property type="term" value="F:ATP binding"/>
    <property type="evidence" value="ECO:0007669"/>
    <property type="project" value="UniProtKB-KW"/>
</dbReference>
<dbReference type="RefSeq" id="WP_134113295.1">
    <property type="nucleotide sequence ID" value="NZ_SOBG01000005.1"/>
</dbReference>
<keyword evidence="8" id="KW-0238">DNA-binding</keyword>
<dbReference type="CDD" id="cd00009">
    <property type="entry name" value="AAA"/>
    <property type="match status" value="1"/>
</dbReference>
<dbReference type="Gene3D" id="1.10.8.60">
    <property type="match status" value="1"/>
</dbReference>
<dbReference type="PRINTS" id="PR01590">
    <property type="entry name" value="HTHFIS"/>
</dbReference>
<organism evidence="8 9">
    <name type="scientific">Hypnocyclicus thermotrophus</name>
    <dbReference type="NCBI Taxonomy" id="1627895"/>
    <lineage>
        <taxon>Bacteria</taxon>
        <taxon>Fusobacteriati</taxon>
        <taxon>Fusobacteriota</taxon>
        <taxon>Fusobacteriia</taxon>
        <taxon>Fusobacteriales</taxon>
        <taxon>Fusobacteriaceae</taxon>
        <taxon>Hypnocyclicus</taxon>
    </lineage>
</organism>
<dbReference type="InterPro" id="IPR025944">
    <property type="entry name" value="Sigma_54_int_dom_CS"/>
</dbReference>
<dbReference type="InterPro" id="IPR002197">
    <property type="entry name" value="HTH_Fis"/>
</dbReference>
<dbReference type="InterPro" id="IPR009057">
    <property type="entry name" value="Homeodomain-like_sf"/>
</dbReference>
<dbReference type="PANTHER" id="PTHR32071:SF57">
    <property type="entry name" value="C4-DICARBOXYLATE TRANSPORT TRANSCRIPTIONAL REGULATORY PROTEIN DCTD"/>
    <property type="match status" value="1"/>
</dbReference>
<dbReference type="InterPro" id="IPR003593">
    <property type="entry name" value="AAA+_ATPase"/>
</dbReference>
<dbReference type="Gene3D" id="3.40.50.2300">
    <property type="match status" value="1"/>
</dbReference>
<dbReference type="Gene3D" id="1.10.10.60">
    <property type="entry name" value="Homeodomain-like"/>
    <property type="match status" value="1"/>
</dbReference>